<dbReference type="Proteomes" id="UP001172386">
    <property type="component" value="Unassembled WGS sequence"/>
</dbReference>
<proteinExistence type="predicted"/>
<keyword evidence="2" id="KW-1185">Reference proteome</keyword>
<gene>
    <name evidence="1" type="ORF">H2198_008249</name>
</gene>
<accession>A0ACC2ZXR0</accession>
<reference evidence="1" key="1">
    <citation type="submission" date="2022-10" db="EMBL/GenBank/DDBJ databases">
        <title>Culturing micro-colonial fungi from biological soil crusts in the Mojave desert and describing Neophaeococcomyces mojavensis, and introducing the new genera and species Taxawa tesnikishii.</title>
        <authorList>
            <person name="Kurbessoian T."/>
            <person name="Stajich J.E."/>
        </authorList>
    </citation>
    <scope>NUCLEOTIDE SEQUENCE</scope>
    <source>
        <strain evidence="1">JES_112</strain>
    </source>
</reference>
<name>A0ACC2ZXR0_9EURO</name>
<evidence type="ECO:0000313" key="1">
    <source>
        <dbReference type="EMBL" id="KAJ9652501.1"/>
    </source>
</evidence>
<sequence length="332" mass="37692">MEPIKSSICRSCRLRLSSQTKARSFSTSSVRHVVPPESPYYVDIPTSYQPYLPWKPQPKGTLPVPRELFPASRPDKPSKEYLENVTQDKLEKNRIPEEKLTKLGKHKVKMAEVRKEQLREGLIGLHARKQAELKAMERRSQAKQLERNALIAQAEREDARLTNVSVPSALNPSPTTSLDALRAEVETAKQIHAQKVANYHNFTAAKHENKMDALHTLYMNARKFITTEKQLTQLIHEQFDTDSDADRLSHRVMHADFKTTTSKGDSMWNLGAPDSIKDMIADASGSHRGRDMFATVSTTDRFKKGQTGEKARFARDQERFKKIAEKLSGGKI</sequence>
<protein>
    <submittedName>
        <fullName evidence="1">Uncharacterized protein</fullName>
    </submittedName>
</protein>
<comment type="caution">
    <text evidence="1">The sequence shown here is derived from an EMBL/GenBank/DDBJ whole genome shotgun (WGS) entry which is preliminary data.</text>
</comment>
<dbReference type="EMBL" id="JAPDRQ010000196">
    <property type="protein sequence ID" value="KAJ9652501.1"/>
    <property type="molecule type" value="Genomic_DNA"/>
</dbReference>
<evidence type="ECO:0000313" key="2">
    <source>
        <dbReference type="Proteomes" id="UP001172386"/>
    </source>
</evidence>
<organism evidence="1 2">
    <name type="scientific">Neophaeococcomyces mojaviensis</name>
    <dbReference type="NCBI Taxonomy" id="3383035"/>
    <lineage>
        <taxon>Eukaryota</taxon>
        <taxon>Fungi</taxon>
        <taxon>Dikarya</taxon>
        <taxon>Ascomycota</taxon>
        <taxon>Pezizomycotina</taxon>
        <taxon>Eurotiomycetes</taxon>
        <taxon>Chaetothyriomycetidae</taxon>
        <taxon>Chaetothyriales</taxon>
        <taxon>Chaetothyriales incertae sedis</taxon>
        <taxon>Neophaeococcomyces</taxon>
    </lineage>
</organism>